<feature type="domain" description="GIY-YIG" evidence="2">
    <location>
        <begin position="1"/>
        <end position="71"/>
    </location>
</feature>
<proteinExistence type="inferred from homology"/>
<keyword evidence="4" id="KW-1185">Reference proteome</keyword>
<protein>
    <submittedName>
        <fullName evidence="3">GIY-YIG nuclease family protein</fullName>
    </submittedName>
</protein>
<dbReference type="CDD" id="cd10456">
    <property type="entry name" value="GIY-YIG_UPF0213"/>
    <property type="match status" value="1"/>
</dbReference>
<dbReference type="RefSeq" id="WP_279401726.1">
    <property type="nucleotide sequence ID" value="NZ_JBHUMZ010000050.1"/>
</dbReference>
<evidence type="ECO:0000313" key="3">
    <source>
        <dbReference type="EMBL" id="MFD2640062.1"/>
    </source>
</evidence>
<accession>A0ABW5QEB0</accession>
<dbReference type="InterPro" id="IPR050190">
    <property type="entry name" value="UPF0213_domain"/>
</dbReference>
<organism evidence="3 4">
    <name type="scientific">Piscibacillus salipiscarius</name>
    <dbReference type="NCBI Taxonomy" id="299480"/>
    <lineage>
        <taxon>Bacteria</taxon>
        <taxon>Bacillati</taxon>
        <taxon>Bacillota</taxon>
        <taxon>Bacilli</taxon>
        <taxon>Bacillales</taxon>
        <taxon>Bacillaceae</taxon>
        <taxon>Piscibacillus</taxon>
    </lineage>
</organism>
<dbReference type="PROSITE" id="PS50164">
    <property type="entry name" value="GIY_YIG"/>
    <property type="match status" value="1"/>
</dbReference>
<dbReference type="Pfam" id="PF01541">
    <property type="entry name" value="GIY-YIG"/>
    <property type="match status" value="1"/>
</dbReference>
<dbReference type="EMBL" id="JBHUMZ010000050">
    <property type="protein sequence ID" value="MFD2640062.1"/>
    <property type="molecule type" value="Genomic_DNA"/>
</dbReference>
<dbReference type="PANTHER" id="PTHR34477:SF1">
    <property type="entry name" value="UPF0213 PROTEIN YHBQ"/>
    <property type="match status" value="1"/>
</dbReference>
<dbReference type="Gene3D" id="3.40.1440.10">
    <property type="entry name" value="GIY-YIG endonuclease"/>
    <property type="match status" value="1"/>
</dbReference>
<name>A0ABW5QEB0_9BACI</name>
<dbReference type="SUPFAM" id="SSF82771">
    <property type="entry name" value="GIY-YIG endonuclease"/>
    <property type="match status" value="1"/>
</dbReference>
<comment type="similarity">
    <text evidence="1">Belongs to the UPF0213 family.</text>
</comment>
<dbReference type="InterPro" id="IPR000305">
    <property type="entry name" value="GIY-YIG_endonuc"/>
</dbReference>
<evidence type="ECO:0000259" key="2">
    <source>
        <dbReference type="PROSITE" id="PS50164"/>
    </source>
</evidence>
<dbReference type="Proteomes" id="UP001597452">
    <property type="component" value="Unassembled WGS sequence"/>
</dbReference>
<evidence type="ECO:0000313" key="4">
    <source>
        <dbReference type="Proteomes" id="UP001597452"/>
    </source>
</evidence>
<sequence length="81" mass="9433">MLRCCDQSLYTGYTNNLDNRLAKHLAGKASKYTRARLPVKIVYYEVFETKSEAMSREANIKKLPKKTKEEMIQSFNLDIVK</sequence>
<evidence type="ECO:0000256" key="1">
    <source>
        <dbReference type="ARBA" id="ARBA00007435"/>
    </source>
</evidence>
<gene>
    <name evidence="3" type="ORF">ACFSW4_14430</name>
</gene>
<dbReference type="PANTHER" id="PTHR34477">
    <property type="entry name" value="UPF0213 PROTEIN YHBQ"/>
    <property type="match status" value="1"/>
</dbReference>
<comment type="caution">
    <text evidence="3">The sequence shown here is derived from an EMBL/GenBank/DDBJ whole genome shotgun (WGS) entry which is preliminary data.</text>
</comment>
<reference evidence="4" key="1">
    <citation type="journal article" date="2019" name="Int. J. Syst. Evol. Microbiol.">
        <title>The Global Catalogue of Microorganisms (GCM) 10K type strain sequencing project: providing services to taxonomists for standard genome sequencing and annotation.</title>
        <authorList>
            <consortium name="The Broad Institute Genomics Platform"/>
            <consortium name="The Broad Institute Genome Sequencing Center for Infectious Disease"/>
            <person name="Wu L."/>
            <person name="Ma J."/>
        </authorList>
    </citation>
    <scope>NUCLEOTIDE SEQUENCE [LARGE SCALE GENOMIC DNA]</scope>
    <source>
        <strain evidence="4">TISTR 1571</strain>
    </source>
</reference>
<dbReference type="InterPro" id="IPR035901">
    <property type="entry name" value="GIY-YIG_endonuc_sf"/>
</dbReference>